<proteinExistence type="predicted"/>
<protein>
    <submittedName>
        <fullName evidence="1">Uncharacterized protein</fullName>
    </submittedName>
</protein>
<accession>A0A2G2XRW0</accession>
<dbReference type="Proteomes" id="UP000224567">
    <property type="component" value="Unassembled WGS sequence"/>
</dbReference>
<keyword evidence="2" id="KW-1185">Reference proteome</keyword>
<evidence type="ECO:0000313" key="1">
    <source>
        <dbReference type="EMBL" id="PHT60091.1"/>
    </source>
</evidence>
<name>A0A2G2XRW0_CAPBA</name>
<organism evidence="1 2">
    <name type="scientific">Capsicum baccatum</name>
    <name type="common">Peruvian pepper</name>
    <dbReference type="NCBI Taxonomy" id="33114"/>
    <lineage>
        <taxon>Eukaryota</taxon>
        <taxon>Viridiplantae</taxon>
        <taxon>Streptophyta</taxon>
        <taxon>Embryophyta</taxon>
        <taxon>Tracheophyta</taxon>
        <taxon>Spermatophyta</taxon>
        <taxon>Magnoliopsida</taxon>
        <taxon>eudicotyledons</taxon>
        <taxon>Gunneridae</taxon>
        <taxon>Pentapetalae</taxon>
        <taxon>asterids</taxon>
        <taxon>lamiids</taxon>
        <taxon>Solanales</taxon>
        <taxon>Solanaceae</taxon>
        <taxon>Solanoideae</taxon>
        <taxon>Capsiceae</taxon>
        <taxon>Capsicum</taxon>
    </lineage>
</organism>
<sequence>MHYVSWTNCTQPIEYGGLGLIKARTKNLTLKEVENPKCWKWRSFTKVTLPIVVRRNGSYDELVASVMQSRNLNYVPSDVVISYLMHSREKVNPTFINNDVRVLMYMMNVDANGFRPILRINIVERSFEGLLNSSPPPPWRPTIDNDLNYYKNNGDHPINIEDNSMHMEDVSLDSQDTKKYCGTGSQPGHSFADETNFYYDLTFVDKKKLKKLLDEAAVR</sequence>
<evidence type="ECO:0000313" key="2">
    <source>
        <dbReference type="Proteomes" id="UP000224567"/>
    </source>
</evidence>
<reference evidence="2" key="2">
    <citation type="journal article" date="2017" name="J. Anim. Genet.">
        <title>Multiple reference genome sequences of hot pepper reveal the massive evolution of plant disease resistance genes by retroduplication.</title>
        <authorList>
            <person name="Kim S."/>
            <person name="Park J."/>
            <person name="Yeom S.-I."/>
            <person name="Kim Y.-M."/>
            <person name="Seo E."/>
            <person name="Kim K.-T."/>
            <person name="Kim M.-S."/>
            <person name="Lee J.M."/>
            <person name="Cheong K."/>
            <person name="Shin H.-S."/>
            <person name="Kim S.-B."/>
            <person name="Han K."/>
            <person name="Lee J."/>
            <person name="Park M."/>
            <person name="Lee H.-A."/>
            <person name="Lee H.-Y."/>
            <person name="Lee Y."/>
            <person name="Oh S."/>
            <person name="Lee J.H."/>
            <person name="Choi E."/>
            <person name="Choi E."/>
            <person name="Lee S.E."/>
            <person name="Jeon J."/>
            <person name="Kim H."/>
            <person name="Choi G."/>
            <person name="Song H."/>
            <person name="Lee J."/>
            <person name="Lee S.-C."/>
            <person name="Kwon J.-K."/>
            <person name="Lee H.-Y."/>
            <person name="Koo N."/>
            <person name="Hong Y."/>
            <person name="Kim R.W."/>
            <person name="Kang W.-H."/>
            <person name="Huh J.H."/>
            <person name="Kang B.-C."/>
            <person name="Yang T.-J."/>
            <person name="Lee Y.-H."/>
            <person name="Bennetzen J.L."/>
            <person name="Choi D."/>
        </authorList>
    </citation>
    <scope>NUCLEOTIDE SEQUENCE [LARGE SCALE GENOMIC DNA]</scope>
    <source>
        <strain evidence="2">cv. PBC81</strain>
    </source>
</reference>
<reference evidence="1 2" key="1">
    <citation type="journal article" date="2017" name="Genome Biol.">
        <title>New reference genome sequences of hot pepper reveal the massive evolution of plant disease-resistance genes by retroduplication.</title>
        <authorList>
            <person name="Kim S."/>
            <person name="Park J."/>
            <person name="Yeom S.I."/>
            <person name="Kim Y.M."/>
            <person name="Seo E."/>
            <person name="Kim K.T."/>
            <person name="Kim M.S."/>
            <person name="Lee J.M."/>
            <person name="Cheong K."/>
            <person name="Shin H.S."/>
            <person name="Kim S.B."/>
            <person name="Han K."/>
            <person name="Lee J."/>
            <person name="Park M."/>
            <person name="Lee H.A."/>
            <person name="Lee H.Y."/>
            <person name="Lee Y."/>
            <person name="Oh S."/>
            <person name="Lee J.H."/>
            <person name="Choi E."/>
            <person name="Choi E."/>
            <person name="Lee S.E."/>
            <person name="Jeon J."/>
            <person name="Kim H."/>
            <person name="Choi G."/>
            <person name="Song H."/>
            <person name="Lee J."/>
            <person name="Lee S.C."/>
            <person name="Kwon J.K."/>
            <person name="Lee H.Y."/>
            <person name="Koo N."/>
            <person name="Hong Y."/>
            <person name="Kim R.W."/>
            <person name="Kang W.H."/>
            <person name="Huh J.H."/>
            <person name="Kang B.C."/>
            <person name="Yang T.J."/>
            <person name="Lee Y.H."/>
            <person name="Bennetzen J.L."/>
            <person name="Choi D."/>
        </authorList>
    </citation>
    <scope>NUCLEOTIDE SEQUENCE [LARGE SCALE GENOMIC DNA]</scope>
    <source>
        <strain evidence="2">cv. PBC81</strain>
    </source>
</reference>
<comment type="caution">
    <text evidence="1">The sequence shown here is derived from an EMBL/GenBank/DDBJ whole genome shotgun (WGS) entry which is preliminary data.</text>
</comment>
<gene>
    <name evidence="1" type="ORF">CQW23_02454</name>
</gene>
<dbReference type="EMBL" id="MLFT02000001">
    <property type="protein sequence ID" value="PHT60091.1"/>
    <property type="molecule type" value="Genomic_DNA"/>
</dbReference>
<dbReference type="AlphaFoldDB" id="A0A2G2XRW0"/>